<dbReference type="eggNOG" id="COG1653">
    <property type="taxonomic scope" value="Bacteria"/>
</dbReference>
<dbReference type="PANTHER" id="PTHR43649">
    <property type="entry name" value="ARABINOSE-BINDING PROTEIN-RELATED"/>
    <property type="match status" value="1"/>
</dbReference>
<comment type="similarity">
    <text evidence="2">Belongs to the bacterial solute-binding protein 1 family.</text>
</comment>
<evidence type="ECO:0000256" key="1">
    <source>
        <dbReference type="ARBA" id="ARBA00004196"/>
    </source>
</evidence>
<dbReference type="Gene3D" id="3.40.190.10">
    <property type="entry name" value="Periplasmic binding protein-like II"/>
    <property type="match status" value="1"/>
</dbReference>
<proteinExistence type="inferred from homology"/>
<keyword evidence="3" id="KW-0813">Transport</keyword>
<dbReference type="InterPro" id="IPR050490">
    <property type="entry name" value="Bact_solute-bd_prot1"/>
</dbReference>
<dbReference type="GO" id="GO:0030313">
    <property type="term" value="C:cell envelope"/>
    <property type="evidence" value="ECO:0007669"/>
    <property type="project" value="UniProtKB-SubCell"/>
</dbReference>
<evidence type="ECO:0000256" key="3">
    <source>
        <dbReference type="ARBA" id="ARBA00022448"/>
    </source>
</evidence>
<organism evidence="6 7">
    <name type="scientific">Clostridium butyricum E4 str. BoNT E BL5262</name>
    <dbReference type="NCBI Taxonomy" id="632245"/>
    <lineage>
        <taxon>Bacteria</taxon>
        <taxon>Bacillati</taxon>
        <taxon>Bacillota</taxon>
        <taxon>Clostridia</taxon>
        <taxon>Eubacteriales</taxon>
        <taxon>Clostridiaceae</taxon>
        <taxon>Clostridium</taxon>
    </lineage>
</organism>
<dbReference type="PANTHER" id="PTHR43649:SF31">
    <property type="entry name" value="SN-GLYCEROL-3-PHOSPHATE-BINDING PERIPLASMIC PROTEIN UGPB"/>
    <property type="match status" value="1"/>
</dbReference>
<evidence type="ECO:0000256" key="5">
    <source>
        <dbReference type="SAM" id="SignalP"/>
    </source>
</evidence>
<comment type="caution">
    <text evidence="6">The sequence shown here is derived from an EMBL/GenBank/DDBJ whole genome shotgun (WGS) entry which is preliminary data.</text>
</comment>
<dbReference type="PROSITE" id="PS51257">
    <property type="entry name" value="PROKAR_LIPOPROTEIN"/>
    <property type="match status" value="1"/>
</dbReference>
<dbReference type="RefSeq" id="WP_003408361.1">
    <property type="nucleotide sequence ID" value="NZ_ACOM01000005.1"/>
</dbReference>
<evidence type="ECO:0000256" key="4">
    <source>
        <dbReference type="ARBA" id="ARBA00022729"/>
    </source>
</evidence>
<evidence type="ECO:0000256" key="2">
    <source>
        <dbReference type="ARBA" id="ARBA00008520"/>
    </source>
</evidence>
<feature type="chain" id="PRO_5038978930" evidence="5">
    <location>
        <begin position="25"/>
        <end position="420"/>
    </location>
</feature>
<dbReference type="AlphaFoldDB" id="C4IHG3"/>
<dbReference type="Proteomes" id="UP000003081">
    <property type="component" value="Unassembled WGS sequence"/>
</dbReference>
<sequence>MKKNIKKIISVIATTIAVSTMLFGCGGSEKSQTTITYSIWDKIQEPGMRAMADAFEEKNPNIKVNVEVTPWDQYWTKLEAAASGGSLPDVFWMHAKEFTKYAKGNALLDLTEEIKGDVDLSKYPEGLVELYSLDNKNYAIPKDFDTVGLWYNKTLFDQAGISYPDETWTWDTLLEASKKLTNKDAGVYGFGAVLNEHEGYYNFIYQNGGEVLTDGKTKSGYHMPETVEAMQWYVDLSLKEEVSPKQDQFAENSPAALFESGKIAMGLFGSWMTAEFASNEYTSQNCNLTVIPKGKQEATIYNGLGNSISAKTKNKEAAVKFVEFLGSEEAQKIQADKGSAISAYEGTADTWINAAPNLNLQAYIDMLEYGEIKPYTTEVDTAKWEKAQNDILKKAFAGEISVSDACSQLATEVDNILNEK</sequence>
<comment type="subcellular location">
    <subcellularLocation>
        <location evidence="1">Cell envelope</location>
    </subcellularLocation>
</comment>
<keyword evidence="4 5" id="KW-0732">Signal</keyword>
<dbReference type="InterPro" id="IPR006059">
    <property type="entry name" value="SBP"/>
</dbReference>
<evidence type="ECO:0000313" key="6">
    <source>
        <dbReference type="EMBL" id="EEP54175.1"/>
    </source>
</evidence>
<evidence type="ECO:0000313" key="7">
    <source>
        <dbReference type="Proteomes" id="UP000003081"/>
    </source>
</evidence>
<feature type="signal peptide" evidence="5">
    <location>
        <begin position="1"/>
        <end position="24"/>
    </location>
</feature>
<dbReference type="HOGENOM" id="CLU_031285_10_5_9"/>
<keyword evidence="7" id="KW-1185">Reference proteome</keyword>
<dbReference type="CDD" id="cd13585">
    <property type="entry name" value="PBP2_TMBP_like"/>
    <property type="match status" value="1"/>
</dbReference>
<reference evidence="6 7" key="1">
    <citation type="submission" date="2009-08" db="EMBL/GenBank/DDBJ databases">
        <authorList>
            <person name="Shrivastava S."/>
            <person name="Brinkac L.B."/>
            <person name="Brown J.L."/>
            <person name="Bruce D.B."/>
            <person name="Detter C."/>
            <person name="Green L.D."/>
            <person name="Munk C.A."/>
            <person name="Rogers Y.C."/>
            <person name="Tapia R."/>
            <person name="Sims D.R."/>
            <person name="Smith L.A."/>
            <person name="Smith T.J."/>
            <person name="Sutton G."/>
            <person name="Brettin T."/>
        </authorList>
    </citation>
    <scope>NUCLEOTIDE SEQUENCE [LARGE SCALE GENOMIC DNA]</scope>
    <source>
        <strain evidence="7">E4 str. BoNT E BL5262</strain>
    </source>
</reference>
<gene>
    <name evidence="6" type="ORF">CLP_3133</name>
</gene>
<dbReference type="EMBL" id="ACOM01000005">
    <property type="protein sequence ID" value="EEP54175.1"/>
    <property type="molecule type" value="Genomic_DNA"/>
</dbReference>
<name>C4IHG3_CLOBU</name>
<dbReference type="Pfam" id="PF01547">
    <property type="entry name" value="SBP_bac_1"/>
    <property type="match status" value="1"/>
</dbReference>
<dbReference type="SUPFAM" id="SSF53850">
    <property type="entry name" value="Periplasmic binding protein-like II"/>
    <property type="match status" value="1"/>
</dbReference>
<accession>C4IHG3</accession>
<protein>
    <submittedName>
        <fullName evidence="6">ABC transporter, substrate-binding protein</fullName>
    </submittedName>
</protein>